<dbReference type="GO" id="GO:0072659">
    <property type="term" value="P:protein localization to plasma membrane"/>
    <property type="evidence" value="ECO:0007669"/>
    <property type="project" value="TreeGrafter"/>
</dbReference>
<keyword evidence="2 5" id="KW-0812">Transmembrane</keyword>
<dbReference type="EMBL" id="CAJNOG010000637">
    <property type="protein sequence ID" value="CAF1323275.1"/>
    <property type="molecule type" value="Genomic_DNA"/>
</dbReference>
<feature type="transmembrane region" description="Helical" evidence="5">
    <location>
        <begin position="277"/>
        <end position="298"/>
    </location>
</feature>
<dbReference type="Proteomes" id="UP000663845">
    <property type="component" value="Unassembled WGS sequence"/>
</dbReference>
<dbReference type="PANTHER" id="PTHR20661">
    <property type="entry name" value="PHOSPHATIDYLINOSITOL-GLYCAN BIOSYNTHESIS CLASS W PROTEIN"/>
    <property type="match status" value="1"/>
</dbReference>
<evidence type="ECO:0000313" key="6">
    <source>
        <dbReference type="EMBL" id="CAF1323275.1"/>
    </source>
</evidence>
<comment type="caution">
    <text evidence="6">The sequence shown here is derived from an EMBL/GenBank/DDBJ whole genome shotgun (WGS) entry which is preliminary data.</text>
</comment>
<dbReference type="PIRSF" id="PIRSF017321">
    <property type="entry name" value="GWT1"/>
    <property type="match status" value="1"/>
</dbReference>
<gene>
    <name evidence="6" type="ORF">JYZ213_LOCUS33529</name>
    <name evidence="7" type="ORF">OXD698_LOCUS10048</name>
</gene>
<keyword evidence="5" id="KW-0808">Transferase</keyword>
<dbReference type="PANTHER" id="PTHR20661:SF0">
    <property type="entry name" value="PHOSPHATIDYLINOSITOL-GLYCAN BIOSYNTHESIS CLASS W PROTEIN"/>
    <property type="match status" value="1"/>
</dbReference>
<dbReference type="InterPro" id="IPR009447">
    <property type="entry name" value="PIGW/GWT1"/>
</dbReference>
<evidence type="ECO:0000256" key="2">
    <source>
        <dbReference type="ARBA" id="ARBA00022692"/>
    </source>
</evidence>
<feature type="transmembrane region" description="Helical" evidence="5">
    <location>
        <begin position="403"/>
        <end position="427"/>
    </location>
</feature>
<dbReference type="GO" id="GO:0032216">
    <property type="term" value="F:glucosaminyl-phosphatidylinositol O-acyltransferase activity"/>
    <property type="evidence" value="ECO:0007669"/>
    <property type="project" value="TreeGrafter"/>
</dbReference>
<dbReference type="Pfam" id="PF06423">
    <property type="entry name" value="GWT1"/>
    <property type="match status" value="1"/>
</dbReference>
<evidence type="ECO:0000256" key="3">
    <source>
        <dbReference type="ARBA" id="ARBA00022989"/>
    </source>
</evidence>
<evidence type="ECO:0000313" key="8">
    <source>
        <dbReference type="Proteomes" id="UP000663845"/>
    </source>
</evidence>
<keyword evidence="5" id="KW-0012">Acyltransferase</keyword>
<reference evidence="6" key="1">
    <citation type="submission" date="2021-02" db="EMBL/GenBank/DDBJ databases">
        <authorList>
            <person name="Nowell W R."/>
        </authorList>
    </citation>
    <scope>NUCLEOTIDE SEQUENCE</scope>
</reference>
<comment type="subcellular location">
    <subcellularLocation>
        <location evidence="5">Endoplasmic reticulum membrane</location>
        <topology evidence="5">Multi-pass membrane protein</topology>
    </subcellularLocation>
    <subcellularLocation>
        <location evidence="1">Membrane</location>
        <topology evidence="1">Multi-pass membrane protein</topology>
    </subcellularLocation>
</comment>
<dbReference type="Proteomes" id="UP000663844">
    <property type="component" value="Unassembled WGS sequence"/>
</dbReference>
<keyword evidence="5" id="KW-0337">GPI-anchor biosynthesis</keyword>
<feature type="transmembrane region" description="Helical" evidence="5">
    <location>
        <begin position="177"/>
        <end position="197"/>
    </location>
</feature>
<feature type="transmembrane region" description="Helical" evidence="5">
    <location>
        <begin position="310"/>
        <end position="328"/>
    </location>
</feature>
<dbReference type="GO" id="GO:0005789">
    <property type="term" value="C:endoplasmic reticulum membrane"/>
    <property type="evidence" value="ECO:0007669"/>
    <property type="project" value="UniProtKB-SubCell"/>
</dbReference>
<evidence type="ECO:0000256" key="1">
    <source>
        <dbReference type="ARBA" id="ARBA00004141"/>
    </source>
</evidence>
<sequence length="439" mass="50572">MDDYRQRKELFVSNLNGTTLYETASVLINMCTTYFLCQILKPSFVNNLFFNFLFENCIIIIPLISICTLSSSISHIFHFVIWSIALFIYFLKKPLSINNSQSINKSYSRLIELTRGQILIVTCICILAVDFSIFPRRYAKTENYGYSIMDLGVGAFTITHGMVSSEARNKQTNFKELLVENFVLFILGLIRLISVKYFSYIEHISEYGIHWNFFLTLCFMKLIGNSLLLITKNLFALICLTLLFHEIILLRYLQFDNYLIEVNNLRIGFIDANREGIFSLGGYVCLYLIGIFFGRLIINYERNQQFLQMTIKFSIAMIILCGISYNTSRKLCNFGYISSTTGLACLIIASYSIILWLLIRKGYSTESTLLKYVNQKGFDMFLLANVLTGIINLNLNTIDTSNSVALCIIMIYMFVLSTYVYCFPSLIKLMIKTFKLSKT</sequence>
<organism evidence="6 8">
    <name type="scientific">Adineta steineri</name>
    <dbReference type="NCBI Taxonomy" id="433720"/>
    <lineage>
        <taxon>Eukaryota</taxon>
        <taxon>Metazoa</taxon>
        <taxon>Spiralia</taxon>
        <taxon>Gnathifera</taxon>
        <taxon>Rotifera</taxon>
        <taxon>Eurotatoria</taxon>
        <taxon>Bdelloidea</taxon>
        <taxon>Adinetida</taxon>
        <taxon>Adinetidae</taxon>
        <taxon>Adineta</taxon>
    </lineage>
</organism>
<feature type="transmembrane region" description="Helical" evidence="5">
    <location>
        <begin position="334"/>
        <end position="359"/>
    </location>
</feature>
<dbReference type="EC" id="2.3.-.-" evidence="5"/>
<comment type="similarity">
    <text evidence="5">Belongs to the PIGW family.</text>
</comment>
<proteinExistence type="inferred from homology"/>
<keyword evidence="5" id="KW-0256">Endoplasmic reticulum</keyword>
<evidence type="ECO:0000256" key="5">
    <source>
        <dbReference type="RuleBase" id="RU280819"/>
    </source>
</evidence>
<dbReference type="GO" id="GO:0006506">
    <property type="term" value="P:GPI anchor biosynthetic process"/>
    <property type="evidence" value="ECO:0007669"/>
    <property type="project" value="UniProtKB-UniPathway"/>
</dbReference>
<feature type="transmembrane region" description="Helical" evidence="5">
    <location>
        <begin position="112"/>
        <end position="134"/>
    </location>
</feature>
<comment type="pathway">
    <text evidence="5">Glycolipid biosynthesis; glycosylphosphatidylinositol-anchor biosynthesis.</text>
</comment>
<dbReference type="EMBL" id="CAJOAZ010000523">
    <property type="protein sequence ID" value="CAF3668044.1"/>
    <property type="molecule type" value="Genomic_DNA"/>
</dbReference>
<feature type="transmembrane region" description="Helical" evidence="5">
    <location>
        <begin position="44"/>
        <end position="66"/>
    </location>
</feature>
<feature type="transmembrane region" description="Helical" evidence="5">
    <location>
        <begin position="72"/>
        <end position="91"/>
    </location>
</feature>
<evidence type="ECO:0000313" key="7">
    <source>
        <dbReference type="EMBL" id="CAF3668044.1"/>
    </source>
</evidence>
<dbReference type="AlphaFoldDB" id="A0A815FBK2"/>
<accession>A0A815FBK2</accession>
<keyword evidence="4 5" id="KW-0472">Membrane</keyword>
<protein>
    <recommendedName>
        <fullName evidence="5">Phosphatidylinositol-glycan biosynthesis class W protein</fullName>
        <ecNumber evidence="5">2.3.-.-</ecNumber>
    </recommendedName>
</protein>
<name>A0A815FBK2_9BILA</name>
<feature type="transmembrane region" description="Helical" evidence="5">
    <location>
        <begin position="234"/>
        <end position="253"/>
    </location>
</feature>
<feature type="transmembrane region" description="Helical" evidence="5">
    <location>
        <begin position="380"/>
        <end position="397"/>
    </location>
</feature>
<comment type="function">
    <text evidence="5">A acetyltransferase, which acetylates the inositol ring of phosphatidylinositol during biosynthesis of GPI-anchor.</text>
</comment>
<feature type="transmembrane region" description="Helical" evidence="5">
    <location>
        <begin position="209"/>
        <end position="229"/>
    </location>
</feature>
<dbReference type="UniPathway" id="UPA00196"/>
<keyword evidence="3 5" id="KW-1133">Transmembrane helix</keyword>
<evidence type="ECO:0000256" key="4">
    <source>
        <dbReference type="ARBA" id="ARBA00023136"/>
    </source>
</evidence>
<feature type="transmembrane region" description="Helical" evidence="5">
    <location>
        <begin position="146"/>
        <end position="165"/>
    </location>
</feature>